<dbReference type="Proteomes" id="UP001232063">
    <property type="component" value="Unassembled WGS sequence"/>
</dbReference>
<name>A0AAE3UGC2_9BACT</name>
<dbReference type="InterPro" id="IPR000073">
    <property type="entry name" value="AB_hydrolase_1"/>
</dbReference>
<sequence>MKKYNYTTIYFKTTKVDNLNIFYREAGVGNPQTILMLHGFPSSSHMYRNLIKELASRYHVVAPDYPGFGMSSCPSPSEFSYNFDHLAEVMEKFTVRLNLSAFNLYMHDYGGPVGFRIAVKHPEWIQSLIIQNANVYEDGLGPDVQFIGQLEQSGDTEGLKKAVEFMLSQEGIKQQYTYGALNPEIISPDAYLMDHFFMERHGIKAIQSILFQNYSTNFPQYPLWQNYLRTYQPHALVLWGKNDKIFIAPGAEAYRKDLKEVEIHLLDGGHFVQEEQFELMAIQIDEFLTRKYAKQAY</sequence>
<organism evidence="2 3">
    <name type="scientific">Xanthocytophaga agilis</name>
    <dbReference type="NCBI Taxonomy" id="3048010"/>
    <lineage>
        <taxon>Bacteria</taxon>
        <taxon>Pseudomonadati</taxon>
        <taxon>Bacteroidota</taxon>
        <taxon>Cytophagia</taxon>
        <taxon>Cytophagales</taxon>
        <taxon>Rhodocytophagaceae</taxon>
        <taxon>Xanthocytophaga</taxon>
    </lineage>
</organism>
<evidence type="ECO:0000313" key="3">
    <source>
        <dbReference type="Proteomes" id="UP001232063"/>
    </source>
</evidence>
<dbReference type="SUPFAM" id="SSF53474">
    <property type="entry name" value="alpha/beta-Hydrolases"/>
    <property type="match status" value="1"/>
</dbReference>
<proteinExistence type="predicted"/>
<accession>A0AAE3UGC2</accession>
<evidence type="ECO:0000313" key="2">
    <source>
        <dbReference type="EMBL" id="MDJ1503116.1"/>
    </source>
</evidence>
<dbReference type="InterPro" id="IPR029058">
    <property type="entry name" value="AB_hydrolase_fold"/>
</dbReference>
<dbReference type="PANTHER" id="PTHR42977">
    <property type="entry name" value="HYDROLASE-RELATED"/>
    <property type="match status" value="1"/>
</dbReference>
<protein>
    <submittedName>
        <fullName evidence="2">Alpha/beta hydrolase</fullName>
    </submittedName>
</protein>
<dbReference type="InterPro" id="IPR051340">
    <property type="entry name" value="Haloalkane_dehalogenase"/>
</dbReference>
<dbReference type="Pfam" id="PF00561">
    <property type="entry name" value="Abhydrolase_1"/>
    <property type="match status" value="1"/>
</dbReference>
<dbReference type="PRINTS" id="PR00111">
    <property type="entry name" value="ABHYDROLASE"/>
</dbReference>
<gene>
    <name evidence="2" type="ORF">QNI22_20780</name>
</gene>
<dbReference type="EMBL" id="JASJOU010000007">
    <property type="protein sequence ID" value="MDJ1503116.1"/>
    <property type="molecule type" value="Genomic_DNA"/>
</dbReference>
<keyword evidence="3" id="KW-1185">Reference proteome</keyword>
<comment type="caution">
    <text evidence="2">The sequence shown here is derived from an EMBL/GenBank/DDBJ whole genome shotgun (WGS) entry which is preliminary data.</text>
</comment>
<dbReference type="RefSeq" id="WP_314513604.1">
    <property type="nucleotide sequence ID" value="NZ_JASJOU010000007.1"/>
</dbReference>
<dbReference type="AlphaFoldDB" id="A0AAE3UGC2"/>
<dbReference type="GO" id="GO:0004301">
    <property type="term" value="F:epoxide hydrolase activity"/>
    <property type="evidence" value="ECO:0007669"/>
    <property type="project" value="TreeGrafter"/>
</dbReference>
<dbReference type="PANTHER" id="PTHR42977:SF1">
    <property type="entry name" value="BLR6576 PROTEIN"/>
    <property type="match status" value="1"/>
</dbReference>
<dbReference type="Gene3D" id="3.40.50.1820">
    <property type="entry name" value="alpha/beta hydrolase"/>
    <property type="match status" value="1"/>
</dbReference>
<keyword evidence="2" id="KW-0378">Hydrolase</keyword>
<evidence type="ECO:0000259" key="1">
    <source>
        <dbReference type="Pfam" id="PF00561"/>
    </source>
</evidence>
<feature type="domain" description="AB hydrolase-1" evidence="1">
    <location>
        <begin position="33"/>
        <end position="275"/>
    </location>
</feature>
<reference evidence="2" key="1">
    <citation type="submission" date="2023-05" db="EMBL/GenBank/DDBJ databases">
        <authorList>
            <person name="Zhang X."/>
        </authorList>
    </citation>
    <scope>NUCLEOTIDE SEQUENCE</scope>
    <source>
        <strain evidence="2">BD1B2-1</strain>
    </source>
</reference>